<reference evidence="1" key="2">
    <citation type="submission" date="2020-11" db="EMBL/GenBank/DDBJ databases">
        <authorList>
            <person name="McCartney M.A."/>
            <person name="Auch B."/>
            <person name="Kono T."/>
            <person name="Mallez S."/>
            <person name="Becker A."/>
            <person name="Gohl D.M."/>
            <person name="Silverstein K.A.T."/>
            <person name="Koren S."/>
            <person name="Bechman K.B."/>
            <person name="Herman A."/>
            <person name="Abrahante J.E."/>
            <person name="Garbe J."/>
        </authorList>
    </citation>
    <scope>NUCLEOTIDE SEQUENCE</scope>
    <source>
        <strain evidence="1">Duluth1</strain>
        <tissue evidence="1">Whole animal</tissue>
    </source>
</reference>
<dbReference type="Proteomes" id="UP000828390">
    <property type="component" value="Unassembled WGS sequence"/>
</dbReference>
<proteinExistence type="predicted"/>
<sequence length="56" mass="6232">MKSFQGFKAFDLIAKWTLQYWVSNSVNMKKVAAVAGLKEKNCCADLFAINVTSLDS</sequence>
<dbReference type="AlphaFoldDB" id="A0A9D4M5G3"/>
<keyword evidence="2" id="KW-1185">Reference proteome</keyword>
<evidence type="ECO:0000313" key="2">
    <source>
        <dbReference type="Proteomes" id="UP000828390"/>
    </source>
</evidence>
<evidence type="ECO:0000313" key="1">
    <source>
        <dbReference type="EMBL" id="KAH3869487.1"/>
    </source>
</evidence>
<name>A0A9D4M5G3_DREPO</name>
<organism evidence="1 2">
    <name type="scientific">Dreissena polymorpha</name>
    <name type="common">Zebra mussel</name>
    <name type="synonym">Mytilus polymorpha</name>
    <dbReference type="NCBI Taxonomy" id="45954"/>
    <lineage>
        <taxon>Eukaryota</taxon>
        <taxon>Metazoa</taxon>
        <taxon>Spiralia</taxon>
        <taxon>Lophotrochozoa</taxon>
        <taxon>Mollusca</taxon>
        <taxon>Bivalvia</taxon>
        <taxon>Autobranchia</taxon>
        <taxon>Heteroconchia</taxon>
        <taxon>Euheterodonta</taxon>
        <taxon>Imparidentia</taxon>
        <taxon>Neoheterodontei</taxon>
        <taxon>Myida</taxon>
        <taxon>Dreissenoidea</taxon>
        <taxon>Dreissenidae</taxon>
        <taxon>Dreissena</taxon>
    </lineage>
</organism>
<accession>A0A9D4M5G3</accession>
<dbReference type="EMBL" id="JAIWYP010000002">
    <property type="protein sequence ID" value="KAH3869487.1"/>
    <property type="molecule type" value="Genomic_DNA"/>
</dbReference>
<protein>
    <submittedName>
        <fullName evidence="1">Uncharacterized protein</fullName>
    </submittedName>
</protein>
<comment type="caution">
    <text evidence="1">The sequence shown here is derived from an EMBL/GenBank/DDBJ whole genome shotgun (WGS) entry which is preliminary data.</text>
</comment>
<reference evidence="1" key="1">
    <citation type="journal article" date="2019" name="bioRxiv">
        <title>The Genome of the Zebra Mussel, Dreissena polymorpha: A Resource for Invasive Species Research.</title>
        <authorList>
            <person name="McCartney M.A."/>
            <person name="Auch B."/>
            <person name="Kono T."/>
            <person name="Mallez S."/>
            <person name="Zhang Y."/>
            <person name="Obille A."/>
            <person name="Becker A."/>
            <person name="Abrahante J.E."/>
            <person name="Garbe J."/>
            <person name="Badalamenti J.P."/>
            <person name="Herman A."/>
            <person name="Mangelson H."/>
            <person name="Liachko I."/>
            <person name="Sullivan S."/>
            <person name="Sone E.D."/>
            <person name="Koren S."/>
            <person name="Silverstein K.A.T."/>
            <person name="Beckman K.B."/>
            <person name="Gohl D.M."/>
        </authorList>
    </citation>
    <scope>NUCLEOTIDE SEQUENCE</scope>
    <source>
        <strain evidence="1">Duluth1</strain>
        <tissue evidence="1">Whole animal</tissue>
    </source>
</reference>
<gene>
    <name evidence="1" type="ORF">DPMN_032656</name>
</gene>